<proteinExistence type="predicted"/>
<dbReference type="GO" id="GO:0003824">
    <property type="term" value="F:catalytic activity"/>
    <property type="evidence" value="ECO:0007669"/>
    <property type="project" value="InterPro"/>
</dbReference>
<dbReference type="STRING" id="420778.A0A1S8B5G3"/>
<comment type="caution">
    <text evidence="2">The sequence shown here is derived from an EMBL/GenBank/DDBJ whole genome shotgun (WGS) entry which is preliminary data.</text>
</comment>
<name>A0A1S8B5G3_9PEZI</name>
<dbReference type="Proteomes" id="UP000190776">
    <property type="component" value="Unassembled WGS sequence"/>
</dbReference>
<dbReference type="OrthoDB" id="5288718at2759"/>
<dbReference type="Gene3D" id="3.20.10.10">
    <property type="entry name" value="D-amino Acid Aminotransferase, subunit A, domain 2"/>
    <property type="match status" value="2"/>
</dbReference>
<sequence length="390" mass="42159">MAAQPASFSLFTSLRHDPALRSSPENSSDVVSFSSSTPFYMLRYHRDRMLEASQHFEWAEVAKKLADGKELESLLNQEVESWRSKNGDTESPLKVNPSSQTEPNSNNTHPQVRVLFNRSGDMQTDMATTPAIPLSSLYPTSFTPPPPPPSKPFTPSPRTGGALVLGPGDAANTSSSSPSWTLTVDTAPTPTSPHTLLKTTHRAHYDAARARSVPATAPAATGTLHEVLLWNSVGEMTEGSFTSAYFYRGGRWVTPPVGVPNNVSSPSSSPSGEEEEDVGRVEGDEEQGTITTSSDHHHHHHHHSSKLGDEGELREPFAGRWGHSIRSPKAVAGAGGQRGTTRRWALKKGLCMEEPVARETVAVGEWVWVSNGVRGFGLGRVVEAKKGKEG</sequence>
<organism evidence="2 3">
    <name type="scientific">Diplodia seriata</name>
    <dbReference type="NCBI Taxonomy" id="420778"/>
    <lineage>
        <taxon>Eukaryota</taxon>
        <taxon>Fungi</taxon>
        <taxon>Dikarya</taxon>
        <taxon>Ascomycota</taxon>
        <taxon>Pezizomycotina</taxon>
        <taxon>Dothideomycetes</taxon>
        <taxon>Dothideomycetes incertae sedis</taxon>
        <taxon>Botryosphaeriales</taxon>
        <taxon>Botryosphaeriaceae</taxon>
        <taxon>Diplodia</taxon>
    </lineage>
</organism>
<feature type="region of interest" description="Disordered" evidence="1">
    <location>
        <begin position="255"/>
        <end position="340"/>
    </location>
</feature>
<dbReference type="Pfam" id="PF01063">
    <property type="entry name" value="Aminotran_4"/>
    <property type="match status" value="1"/>
</dbReference>
<protein>
    <recommendedName>
        <fullName evidence="4">Aminodeoxychorismate lyase</fullName>
    </recommendedName>
</protein>
<dbReference type="InterPro" id="IPR036038">
    <property type="entry name" value="Aminotransferase-like"/>
</dbReference>
<feature type="region of interest" description="Disordered" evidence="1">
    <location>
        <begin position="79"/>
        <end position="110"/>
    </location>
</feature>
<dbReference type="AlphaFoldDB" id="A0A1S8B5G3"/>
<feature type="compositionally biased region" description="Basic residues" evidence="1">
    <location>
        <begin position="296"/>
        <end position="305"/>
    </location>
</feature>
<dbReference type="InterPro" id="IPR043132">
    <property type="entry name" value="BCAT-like_C"/>
</dbReference>
<feature type="compositionally biased region" description="Pro residues" evidence="1">
    <location>
        <begin position="142"/>
        <end position="155"/>
    </location>
</feature>
<feature type="compositionally biased region" description="Low complexity" evidence="1">
    <location>
        <begin position="255"/>
        <end position="271"/>
    </location>
</feature>
<feature type="compositionally biased region" description="Polar residues" evidence="1">
    <location>
        <begin position="171"/>
        <end position="196"/>
    </location>
</feature>
<gene>
    <name evidence="2" type="ORF">BK809_0000982</name>
</gene>
<dbReference type="SUPFAM" id="SSF56752">
    <property type="entry name" value="D-aminoacid aminotransferase-like PLP-dependent enzymes"/>
    <property type="match status" value="1"/>
</dbReference>
<evidence type="ECO:0000313" key="3">
    <source>
        <dbReference type="Proteomes" id="UP000190776"/>
    </source>
</evidence>
<feature type="compositionally biased region" description="Basic and acidic residues" evidence="1">
    <location>
        <begin position="306"/>
        <end position="317"/>
    </location>
</feature>
<dbReference type="InterPro" id="IPR001544">
    <property type="entry name" value="Aminotrans_IV"/>
</dbReference>
<feature type="compositionally biased region" description="Polar residues" evidence="1">
    <location>
        <begin position="96"/>
        <end position="110"/>
    </location>
</feature>
<evidence type="ECO:0008006" key="4">
    <source>
        <dbReference type="Google" id="ProtNLM"/>
    </source>
</evidence>
<dbReference type="EMBL" id="MSZU01000113">
    <property type="protein sequence ID" value="OMP82792.1"/>
    <property type="molecule type" value="Genomic_DNA"/>
</dbReference>
<reference evidence="2 3" key="1">
    <citation type="submission" date="2017-01" db="EMBL/GenBank/DDBJ databases">
        <title>Draft genome sequence of Diplodia seriata F98.1, a fungal species involved in grapevine trunk diseases.</title>
        <authorList>
            <person name="Robert-Siegwald G."/>
            <person name="Vallet J."/>
            <person name="Abou-Mansour E."/>
            <person name="Xu J."/>
            <person name="Rey P."/>
            <person name="Bertsch C."/>
            <person name="Rego C."/>
            <person name="Larignon P."/>
            <person name="Fontaine F."/>
            <person name="Lebrun M.-H."/>
        </authorList>
    </citation>
    <scope>NUCLEOTIDE SEQUENCE [LARGE SCALE GENOMIC DNA]</scope>
    <source>
        <strain evidence="2 3">F98.1</strain>
    </source>
</reference>
<feature type="region of interest" description="Disordered" evidence="1">
    <location>
        <begin position="132"/>
        <end position="196"/>
    </location>
</feature>
<evidence type="ECO:0000313" key="2">
    <source>
        <dbReference type="EMBL" id="OMP82792.1"/>
    </source>
</evidence>
<accession>A0A1S8B5G3</accession>
<feature type="compositionally biased region" description="Acidic residues" evidence="1">
    <location>
        <begin position="272"/>
        <end position="287"/>
    </location>
</feature>
<evidence type="ECO:0000256" key="1">
    <source>
        <dbReference type="SAM" id="MobiDB-lite"/>
    </source>
</evidence>